<dbReference type="InterPro" id="IPR052344">
    <property type="entry name" value="Transposase-related"/>
</dbReference>
<dbReference type="PANTHER" id="PTHR33678:SF1">
    <property type="entry name" value="BLL1576 PROTEIN"/>
    <property type="match status" value="1"/>
</dbReference>
<protein>
    <submittedName>
        <fullName evidence="3">Uncharacterized protein</fullName>
    </submittedName>
</protein>
<evidence type="ECO:0000259" key="2">
    <source>
        <dbReference type="Pfam" id="PF13817"/>
    </source>
</evidence>
<sequence>MLPSAPCSGWSHHTLKPLGAGTRGTGYIMPVTNMIHLDNRDHADRQSHGQPAHVLMLEQSPGVVPKSLLGKGLTYLREQWPKLIRYVENGSWPISNNPCENAIRLFCVGRRGWLFSDTVDGANACANLYTLVETSKTNGIDLYRYLAWLFRRLPLAKTVDDYDALLPWRMPVDIHVDPFDKERSTIDHEQENHSAGSLSA</sequence>
<dbReference type="InterPro" id="IPR004291">
    <property type="entry name" value="Transposase_IS66_central"/>
</dbReference>
<feature type="domain" description="Transposase IS66 C-terminal" evidence="2">
    <location>
        <begin position="130"/>
        <end position="168"/>
    </location>
</feature>
<dbReference type="PANTHER" id="PTHR33678">
    <property type="entry name" value="BLL1576 PROTEIN"/>
    <property type="match status" value="1"/>
</dbReference>
<dbReference type="AlphaFoldDB" id="Q63IK7"/>
<name>Q63IK7_BURPS</name>
<dbReference type="Pfam" id="PF13817">
    <property type="entry name" value="DDE_Tnp_IS66_C"/>
    <property type="match status" value="1"/>
</dbReference>
<evidence type="ECO:0000313" key="3">
    <source>
        <dbReference type="EMBL" id="CAH39542.1"/>
    </source>
</evidence>
<feature type="domain" description="Transposase IS66 central" evidence="1">
    <location>
        <begin position="52"/>
        <end position="123"/>
    </location>
</feature>
<accession>Q63IK7</accession>
<dbReference type="DNASU" id="3095915"/>
<gene>
    <name evidence="3" type="ordered locus">BPSS2063</name>
</gene>
<proteinExistence type="predicted"/>
<organism evidence="3 4">
    <name type="scientific">Burkholderia pseudomallei (strain K96243)</name>
    <dbReference type="NCBI Taxonomy" id="272560"/>
    <lineage>
        <taxon>Bacteria</taxon>
        <taxon>Pseudomonadati</taxon>
        <taxon>Pseudomonadota</taxon>
        <taxon>Betaproteobacteria</taxon>
        <taxon>Burkholderiales</taxon>
        <taxon>Burkholderiaceae</taxon>
        <taxon>Burkholderia</taxon>
        <taxon>pseudomallei group</taxon>
    </lineage>
</organism>
<dbReference type="Proteomes" id="UP000000605">
    <property type="component" value="Chromosome 2"/>
</dbReference>
<dbReference type="EMBL" id="BX571966">
    <property type="protein sequence ID" value="CAH39542.1"/>
    <property type="molecule type" value="Genomic_DNA"/>
</dbReference>
<dbReference type="KEGG" id="bps:BPSS2063"/>
<dbReference type="InterPro" id="IPR039552">
    <property type="entry name" value="IS66_C"/>
</dbReference>
<reference evidence="3 4" key="1">
    <citation type="journal article" date="2004" name="Proc. Natl. Acad. Sci. U.S.A.">
        <title>Genomic plasticity of the causative agent of melioidosis, Burkholderia pseudomallei.</title>
        <authorList>
            <person name="Holden M.T.G."/>
            <person name="Titball R.W."/>
            <person name="Peacock S.J."/>
            <person name="Cerdeno-Tarraga A.M."/>
            <person name="Atkins T."/>
            <person name="Crossman L.C."/>
            <person name="Pitt T."/>
            <person name="Churcher C."/>
            <person name="Mungall K."/>
            <person name="Bentley S.D."/>
            <person name="Sebaihia M."/>
            <person name="Thomson N.R."/>
            <person name="Bason N."/>
            <person name="Beacham I.R."/>
            <person name="Brooks K."/>
            <person name="Brown K.A."/>
            <person name="Brown N.F."/>
            <person name="Challis G.L."/>
            <person name="Cherevach I."/>
            <person name="Chillingworth T."/>
            <person name="Cronin A."/>
            <person name="Crosset B."/>
            <person name="Davis P."/>
            <person name="DeShazer D."/>
            <person name="Feltwell T."/>
            <person name="Fraser A."/>
            <person name="Hance Z."/>
            <person name="Hauser H."/>
            <person name="Holroyd S."/>
            <person name="Jagels K."/>
            <person name="Keith K.E."/>
            <person name="Maddison M."/>
            <person name="Moule S."/>
            <person name="Price C."/>
            <person name="Quail M.A."/>
            <person name="Rabbinowitsch E."/>
            <person name="Rutherford K."/>
            <person name="Sanders M."/>
            <person name="Simmonds M."/>
            <person name="Songsivilai S."/>
            <person name="Stevens K."/>
            <person name="Tumapa S."/>
            <person name="Vesaratchavest M."/>
            <person name="Whitehead S."/>
            <person name="Yeats C."/>
            <person name="Barrell B.G."/>
            <person name="Oyston P.C.F."/>
            <person name="Parkhill J."/>
        </authorList>
    </citation>
    <scope>NUCLEOTIDE SEQUENCE [LARGE SCALE GENOMIC DNA]</scope>
    <source>
        <strain evidence="3 4">K96243</strain>
    </source>
</reference>
<dbReference type="Pfam" id="PF03050">
    <property type="entry name" value="DDE_Tnp_IS66"/>
    <property type="match status" value="1"/>
</dbReference>
<dbReference type="STRING" id="272560.BPSS2063"/>
<evidence type="ECO:0000313" key="4">
    <source>
        <dbReference type="Proteomes" id="UP000000605"/>
    </source>
</evidence>
<evidence type="ECO:0000259" key="1">
    <source>
        <dbReference type="Pfam" id="PF03050"/>
    </source>
</evidence>
<dbReference type="eggNOG" id="COG3316">
    <property type="taxonomic scope" value="Bacteria"/>
</dbReference>
<keyword evidence="4" id="KW-1185">Reference proteome</keyword>